<dbReference type="Pfam" id="PF21355">
    <property type="entry name" value="TRAF-mep_MATH"/>
    <property type="match status" value="1"/>
</dbReference>
<dbReference type="AlphaFoldDB" id="A0A016TDS4"/>
<protein>
    <recommendedName>
        <fullName evidence="1">MATH domain-containing protein</fullName>
    </recommendedName>
</protein>
<dbReference type="Proteomes" id="UP000024635">
    <property type="component" value="Unassembled WGS sequence"/>
</dbReference>
<dbReference type="InterPro" id="IPR002083">
    <property type="entry name" value="MATH/TRAF_dom"/>
</dbReference>
<gene>
    <name evidence="2" type="primary">Acey_s0113.g410</name>
    <name evidence="2" type="synonym">Acey-Y110A7A.2</name>
    <name evidence="2" type="ORF">Y032_0113g410</name>
</gene>
<feature type="domain" description="MATH" evidence="1">
    <location>
        <begin position="41"/>
        <end position="186"/>
    </location>
</feature>
<accession>A0A016TDS4</accession>
<dbReference type="PROSITE" id="PS50144">
    <property type="entry name" value="MATH"/>
    <property type="match status" value="1"/>
</dbReference>
<dbReference type="GO" id="GO:0043122">
    <property type="term" value="P:regulation of canonical NF-kappaB signal transduction"/>
    <property type="evidence" value="ECO:0007669"/>
    <property type="project" value="TreeGrafter"/>
</dbReference>
<organism evidence="2 3">
    <name type="scientific">Ancylostoma ceylanicum</name>
    <dbReference type="NCBI Taxonomy" id="53326"/>
    <lineage>
        <taxon>Eukaryota</taxon>
        <taxon>Metazoa</taxon>
        <taxon>Ecdysozoa</taxon>
        <taxon>Nematoda</taxon>
        <taxon>Chromadorea</taxon>
        <taxon>Rhabditida</taxon>
        <taxon>Rhabditina</taxon>
        <taxon>Rhabditomorpha</taxon>
        <taxon>Strongyloidea</taxon>
        <taxon>Ancylostomatidae</taxon>
        <taxon>Ancylostomatinae</taxon>
        <taxon>Ancylostoma</taxon>
    </lineage>
</organism>
<dbReference type="Gene3D" id="2.60.210.10">
    <property type="entry name" value="Apoptosis, Tumor Necrosis Factor Receptor Associated Protein 2, Chain A"/>
    <property type="match status" value="1"/>
</dbReference>
<evidence type="ECO:0000313" key="2">
    <source>
        <dbReference type="EMBL" id="EYC00805.1"/>
    </source>
</evidence>
<dbReference type="PANTHER" id="PTHR10131">
    <property type="entry name" value="TNF RECEPTOR ASSOCIATED FACTOR"/>
    <property type="match status" value="1"/>
</dbReference>
<sequence>MTGSEFLTNLPKGVAACPFLEHGCHKVGNEQEVKLHVRDDRPQCTFHIPKIHDVISSARKTGKNLVFSQPFETHRFGYKMTVMVAPYGDAEVAREYLSVYVTIVKSQFDPIQRWPFALPITFTMWAADPVNNLEKTFTPNPAPENNPFLGRPEGARNAAFGIQRFCELIELDKYTIHNDMFLSVHVDLSTLKAEPTPRVPSDEL</sequence>
<evidence type="ECO:0000259" key="1">
    <source>
        <dbReference type="PROSITE" id="PS50144"/>
    </source>
</evidence>
<dbReference type="SUPFAM" id="SSF49599">
    <property type="entry name" value="TRAF domain-like"/>
    <property type="match status" value="1"/>
</dbReference>
<evidence type="ECO:0000313" key="3">
    <source>
        <dbReference type="Proteomes" id="UP000024635"/>
    </source>
</evidence>
<comment type="caution">
    <text evidence="2">The sequence shown here is derived from an EMBL/GenBank/DDBJ whole genome shotgun (WGS) entry which is preliminary data.</text>
</comment>
<reference evidence="3" key="1">
    <citation type="journal article" date="2015" name="Nat. Genet.">
        <title>The genome and transcriptome of the zoonotic hookworm Ancylostoma ceylanicum identify infection-specific gene families.</title>
        <authorList>
            <person name="Schwarz E.M."/>
            <person name="Hu Y."/>
            <person name="Antoshechkin I."/>
            <person name="Miller M.M."/>
            <person name="Sternberg P.W."/>
            <person name="Aroian R.V."/>
        </authorList>
    </citation>
    <scope>NUCLEOTIDE SEQUENCE</scope>
    <source>
        <strain evidence="3">HY135</strain>
    </source>
</reference>
<dbReference type="EMBL" id="JARK01001449">
    <property type="protein sequence ID" value="EYC00805.1"/>
    <property type="molecule type" value="Genomic_DNA"/>
</dbReference>
<dbReference type="InterPro" id="IPR049342">
    <property type="entry name" value="TRAF1-6_MATH_dom"/>
</dbReference>
<name>A0A016TDS4_9BILA</name>
<dbReference type="OrthoDB" id="6499288at2759"/>
<dbReference type="InterPro" id="IPR008974">
    <property type="entry name" value="TRAF-like"/>
</dbReference>
<dbReference type="PANTHER" id="PTHR10131:SF151">
    <property type="entry name" value="TNF RECEPTOR ASSOCIATED FACTOR (TRAF) HOMOLOG"/>
    <property type="match status" value="1"/>
</dbReference>
<keyword evidence="3" id="KW-1185">Reference proteome</keyword>
<proteinExistence type="predicted"/>